<dbReference type="PANTHER" id="PTHR38096">
    <property type="entry name" value="ENTEROBACTIN SYNTHASE COMPONENT D"/>
    <property type="match status" value="1"/>
</dbReference>
<dbReference type="EMBL" id="BAVZ01000003">
    <property type="protein sequence ID" value="GAF07297.1"/>
    <property type="molecule type" value="Genomic_DNA"/>
</dbReference>
<comment type="caution">
    <text evidence="5">The sequence shown here is derived from an EMBL/GenBank/DDBJ whole genome shotgun (WGS) entry which is preliminary data.</text>
</comment>
<accession>W7YFP5</accession>
<evidence type="ECO:0000256" key="2">
    <source>
        <dbReference type="PIRSR" id="PIRSR603542-1"/>
    </source>
</evidence>
<feature type="binding site" evidence="3">
    <location>
        <position position="131"/>
    </location>
    <ligand>
        <name>Mg(2+)</name>
        <dbReference type="ChEBI" id="CHEBI:18420"/>
    </ligand>
</feature>
<dbReference type="SUPFAM" id="SSF56214">
    <property type="entry name" value="4'-phosphopantetheinyl transferase"/>
    <property type="match status" value="2"/>
</dbReference>
<keyword evidence="6" id="KW-1185">Reference proteome</keyword>
<feature type="binding site" evidence="2">
    <location>
        <position position="131"/>
    </location>
    <ligand>
        <name>CoA</name>
        <dbReference type="ChEBI" id="CHEBI:57287"/>
    </ligand>
</feature>
<reference evidence="5 6" key="1">
    <citation type="journal article" date="2014" name="Genome Announc.">
        <title>Draft Genome Sequence of Paenibacillus pini JCM 16418T, Isolated from the Rhizosphere of Pine Tree.</title>
        <authorList>
            <person name="Yuki M."/>
            <person name="Oshima K."/>
            <person name="Suda W."/>
            <person name="Oshida Y."/>
            <person name="Kitamura K."/>
            <person name="Iida Y."/>
            <person name="Hattori M."/>
            <person name="Ohkuma M."/>
        </authorList>
    </citation>
    <scope>NUCLEOTIDE SEQUENCE [LARGE SCALE GENOMIC DNA]</scope>
    <source>
        <strain evidence="5 6">JCM 16418</strain>
    </source>
</reference>
<feature type="binding site" evidence="2">
    <location>
        <position position="67"/>
    </location>
    <ligand>
        <name>CoA</name>
        <dbReference type="ChEBI" id="CHEBI:57287"/>
    </ligand>
</feature>
<dbReference type="GO" id="GO:0008897">
    <property type="term" value="F:holo-[acyl-carrier-protein] synthase activity"/>
    <property type="evidence" value="ECO:0007669"/>
    <property type="project" value="InterPro"/>
</dbReference>
<dbReference type="InterPro" id="IPR037143">
    <property type="entry name" value="4-PPantetheinyl_Trfase_dom_sf"/>
</dbReference>
<dbReference type="AlphaFoldDB" id="W7YFP5"/>
<dbReference type="eggNOG" id="COG2977">
    <property type="taxonomic scope" value="Bacteria"/>
</dbReference>
<feature type="domain" description="4'-phosphopantetheinyl transferase" evidence="4">
    <location>
        <begin position="128"/>
        <end position="204"/>
    </location>
</feature>
<protein>
    <submittedName>
        <fullName evidence="5">Phosphopantetheinyl transferase</fullName>
    </submittedName>
</protein>
<organism evidence="5 6">
    <name type="scientific">Paenibacillus pini JCM 16418</name>
    <dbReference type="NCBI Taxonomy" id="1236976"/>
    <lineage>
        <taxon>Bacteria</taxon>
        <taxon>Bacillati</taxon>
        <taxon>Bacillota</taxon>
        <taxon>Bacilli</taxon>
        <taxon>Bacillales</taxon>
        <taxon>Paenibacillaceae</taxon>
        <taxon>Paenibacillus</taxon>
    </lineage>
</organism>
<evidence type="ECO:0000256" key="1">
    <source>
        <dbReference type="ARBA" id="ARBA00022679"/>
    </source>
</evidence>
<dbReference type="Pfam" id="PF01648">
    <property type="entry name" value="ACPS"/>
    <property type="match status" value="1"/>
</dbReference>
<gene>
    <name evidence="5" type="ORF">JCM16418_1307</name>
</gene>
<dbReference type="GO" id="GO:0005886">
    <property type="term" value="C:plasma membrane"/>
    <property type="evidence" value="ECO:0007669"/>
    <property type="project" value="TreeGrafter"/>
</dbReference>
<dbReference type="Proteomes" id="UP000019364">
    <property type="component" value="Unassembled WGS sequence"/>
</dbReference>
<sequence>MLESTNHFSTNLTIKYHKEFHPISMHVCKIAYSELADKLDAYLHLDEIDYLKTLKYEPRIKSYLLGRYAAKKAIASLLDDNDLTKIHVKNGVFNQPVILHDSPKRIQVSLTHCNDIAAAIAFPEIMILGIDIEKINSSLTRTVEAELTSSEKIIATRLSCSYESFSTIIWTLKESLSKAIKTGLAVPLQLLEVKDIEDKDGCWVSSFTNFSQYSAISFVVEGYAYSLTYPKYVEIEMNINLIKQGIGKIMLII</sequence>
<feature type="binding site" evidence="3">
    <location>
        <position position="133"/>
    </location>
    <ligand>
        <name>Mg(2+)</name>
        <dbReference type="ChEBI" id="CHEBI:18420"/>
    </ligand>
</feature>
<dbReference type="OrthoDB" id="9808281at2"/>
<dbReference type="PANTHER" id="PTHR38096:SF1">
    <property type="entry name" value="ENTEROBACTIN SYNTHASE COMPONENT D"/>
    <property type="match status" value="1"/>
</dbReference>
<feature type="binding site" evidence="2">
    <location>
        <position position="178"/>
    </location>
    <ligand>
        <name>CoA</name>
        <dbReference type="ChEBI" id="CHEBI:57287"/>
    </ligand>
</feature>
<feature type="binding site" evidence="3">
    <location>
        <position position="132"/>
    </location>
    <ligand>
        <name>Mg(2+)</name>
        <dbReference type="ChEBI" id="CHEBI:18420"/>
    </ligand>
</feature>
<keyword evidence="1 5" id="KW-0808">Transferase</keyword>
<comment type="cofactor">
    <cofactor evidence="3">
        <name>Mg(2+)</name>
        <dbReference type="ChEBI" id="CHEBI:18420"/>
    </cofactor>
</comment>
<dbReference type="GO" id="GO:0000287">
    <property type="term" value="F:magnesium ion binding"/>
    <property type="evidence" value="ECO:0007669"/>
    <property type="project" value="InterPro"/>
</dbReference>
<dbReference type="STRING" id="1236976.JCM16418_1307"/>
<dbReference type="InterPro" id="IPR003542">
    <property type="entry name" value="Enbac_synth_compD-like"/>
</dbReference>
<keyword evidence="3" id="KW-0460">Magnesium</keyword>
<dbReference type="RefSeq" id="WP_052020073.1">
    <property type="nucleotide sequence ID" value="NZ_BAVZ01000003.1"/>
</dbReference>
<keyword evidence="3" id="KW-0479">Metal-binding</keyword>
<feature type="binding site" evidence="2">
    <location>
        <position position="59"/>
    </location>
    <ligand>
        <name>CoA</name>
        <dbReference type="ChEBI" id="CHEBI:57287"/>
    </ligand>
</feature>
<evidence type="ECO:0000313" key="5">
    <source>
        <dbReference type="EMBL" id="GAF07297.1"/>
    </source>
</evidence>
<dbReference type="Gene3D" id="3.90.470.20">
    <property type="entry name" value="4'-phosphopantetheinyl transferase domain"/>
    <property type="match status" value="2"/>
</dbReference>
<feature type="binding site" evidence="2">
    <location>
        <position position="174"/>
    </location>
    <ligand>
        <name>CoA</name>
        <dbReference type="ChEBI" id="CHEBI:57287"/>
    </ligand>
</feature>
<evidence type="ECO:0000256" key="3">
    <source>
        <dbReference type="PIRSR" id="PIRSR603542-2"/>
    </source>
</evidence>
<name>W7YFP5_9BACL</name>
<evidence type="ECO:0000313" key="6">
    <source>
        <dbReference type="Proteomes" id="UP000019364"/>
    </source>
</evidence>
<dbReference type="GO" id="GO:0009366">
    <property type="term" value="C:enterobactin synthetase complex"/>
    <property type="evidence" value="ECO:0007669"/>
    <property type="project" value="InterPro"/>
</dbReference>
<evidence type="ECO:0000259" key="4">
    <source>
        <dbReference type="Pfam" id="PF01648"/>
    </source>
</evidence>
<dbReference type="InterPro" id="IPR008278">
    <property type="entry name" value="4-PPantetheinyl_Trfase_dom"/>
</dbReference>
<proteinExistence type="predicted"/>
<dbReference type="GO" id="GO:0009239">
    <property type="term" value="P:enterobactin biosynthetic process"/>
    <property type="evidence" value="ECO:0007669"/>
    <property type="project" value="InterPro"/>
</dbReference>
<feature type="binding site" evidence="2">
    <location>
        <begin position="111"/>
        <end position="112"/>
    </location>
    <ligand>
        <name>CoA</name>
        <dbReference type="ChEBI" id="CHEBI:57287"/>
    </ligand>
</feature>